<dbReference type="RefSeq" id="WP_358358367.1">
    <property type="nucleotide sequence ID" value="NZ_JBFAIL010000039.1"/>
</dbReference>
<proteinExistence type="predicted"/>
<feature type="signal peptide" evidence="1">
    <location>
        <begin position="1"/>
        <end position="24"/>
    </location>
</feature>
<organism evidence="2 3">
    <name type="scientific">Nonomuraea fuscirosea</name>
    <dbReference type="NCBI Taxonomy" id="1291556"/>
    <lineage>
        <taxon>Bacteria</taxon>
        <taxon>Bacillati</taxon>
        <taxon>Actinomycetota</taxon>
        <taxon>Actinomycetes</taxon>
        <taxon>Streptosporangiales</taxon>
        <taxon>Streptosporangiaceae</taxon>
        <taxon>Nonomuraea</taxon>
    </lineage>
</organism>
<protein>
    <recommendedName>
        <fullName evidence="4">Peptidase inhibitor family I36</fullName>
    </recommendedName>
</protein>
<dbReference type="Proteomes" id="UP000238312">
    <property type="component" value="Unassembled WGS sequence"/>
</dbReference>
<feature type="chain" id="PRO_5039091849" description="Peptidase inhibitor family I36" evidence="1">
    <location>
        <begin position="25"/>
        <end position="158"/>
    </location>
</feature>
<sequence>MRTPITPLAHRFAAGLALSIIAFGATTIAPQTASASASPGFLYSKWGANCKQGDKKKAYETSITRHLYDERHIRMNYGYPEGKSVARQRAYNRARVEPSCVRGQGPGVYKWYSHYYGVASGKVSRLKIGYHRCSSGTCATAYKTTYGAWRAGWTHEKV</sequence>
<accession>A0A2T0MXL1</accession>
<name>A0A2T0MXL1_9ACTN</name>
<evidence type="ECO:0008006" key="4">
    <source>
        <dbReference type="Google" id="ProtNLM"/>
    </source>
</evidence>
<reference evidence="2 3" key="1">
    <citation type="submission" date="2018-03" db="EMBL/GenBank/DDBJ databases">
        <title>Genomic Encyclopedia of Type Strains, Phase III (KMG-III): the genomes of soil and plant-associated and newly described type strains.</title>
        <authorList>
            <person name="Whitman W."/>
        </authorList>
    </citation>
    <scope>NUCLEOTIDE SEQUENCE [LARGE SCALE GENOMIC DNA]</scope>
    <source>
        <strain evidence="2 3">CGMCC 4.7104</strain>
    </source>
</reference>
<comment type="caution">
    <text evidence="2">The sequence shown here is derived from an EMBL/GenBank/DDBJ whole genome shotgun (WGS) entry which is preliminary data.</text>
</comment>
<evidence type="ECO:0000256" key="1">
    <source>
        <dbReference type="SAM" id="SignalP"/>
    </source>
</evidence>
<dbReference type="AlphaFoldDB" id="A0A2T0MXL1"/>
<gene>
    <name evidence="2" type="ORF">B0I32_110290</name>
</gene>
<keyword evidence="3" id="KW-1185">Reference proteome</keyword>
<evidence type="ECO:0000313" key="3">
    <source>
        <dbReference type="Proteomes" id="UP000238312"/>
    </source>
</evidence>
<dbReference type="EMBL" id="PVNG01000010">
    <property type="protein sequence ID" value="PRX63836.1"/>
    <property type="molecule type" value="Genomic_DNA"/>
</dbReference>
<evidence type="ECO:0000313" key="2">
    <source>
        <dbReference type="EMBL" id="PRX63836.1"/>
    </source>
</evidence>
<keyword evidence="1" id="KW-0732">Signal</keyword>